<evidence type="ECO:0000256" key="2">
    <source>
        <dbReference type="ARBA" id="ARBA00004496"/>
    </source>
</evidence>
<evidence type="ECO:0000256" key="7">
    <source>
        <dbReference type="ARBA" id="ARBA00023242"/>
    </source>
</evidence>
<dbReference type="InterPro" id="IPR036390">
    <property type="entry name" value="WH_DNA-bd_sf"/>
</dbReference>
<comment type="subcellular location">
    <subcellularLocation>
        <location evidence="2">Cytoplasm</location>
    </subcellularLocation>
    <subcellularLocation>
        <location evidence="1">Nucleus</location>
    </subcellularLocation>
</comment>
<feature type="domain" description="PCI" evidence="8">
    <location>
        <begin position="206"/>
        <end position="371"/>
    </location>
</feature>
<dbReference type="Proteomes" id="UP001152747">
    <property type="component" value="Unassembled WGS sequence"/>
</dbReference>
<dbReference type="Pfam" id="PF01399">
    <property type="entry name" value="PCI"/>
    <property type="match status" value="1"/>
</dbReference>
<accession>A0A9P1IT87</accession>
<organism evidence="9 10">
    <name type="scientific">Caenorhabditis angaria</name>
    <dbReference type="NCBI Taxonomy" id="860376"/>
    <lineage>
        <taxon>Eukaryota</taxon>
        <taxon>Metazoa</taxon>
        <taxon>Ecdysozoa</taxon>
        <taxon>Nematoda</taxon>
        <taxon>Chromadorea</taxon>
        <taxon>Rhabditida</taxon>
        <taxon>Rhabditina</taxon>
        <taxon>Rhabditomorpha</taxon>
        <taxon>Rhabditoidea</taxon>
        <taxon>Rhabditidae</taxon>
        <taxon>Peloderinae</taxon>
        <taxon>Caenorhabditis</taxon>
    </lineage>
</organism>
<evidence type="ECO:0000256" key="4">
    <source>
        <dbReference type="ARBA" id="ARBA00014881"/>
    </source>
</evidence>
<keyword evidence="7" id="KW-0539">Nucleus</keyword>
<evidence type="ECO:0000313" key="9">
    <source>
        <dbReference type="EMBL" id="CAI5449737.1"/>
    </source>
</evidence>
<keyword evidence="6" id="KW-0736">Signalosome</keyword>
<evidence type="ECO:0000256" key="5">
    <source>
        <dbReference type="ARBA" id="ARBA00022490"/>
    </source>
</evidence>
<dbReference type="InterPro" id="IPR000717">
    <property type="entry name" value="PCI_dom"/>
</dbReference>
<protein>
    <recommendedName>
        <fullName evidence="4">COP9 signalosome complex subunit 4</fullName>
    </recommendedName>
</protein>
<evidence type="ECO:0000259" key="8">
    <source>
        <dbReference type="PROSITE" id="PS50250"/>
    </source>
</evidence>
<keyword evidence="10" id="KW-1185">Reference proteome</keyword>
<evidence type="ECO:0000256" key="3">
    <source>
        <dbReference type="ARBA" id="ARBA00010417"/>
    </source>
</evidence>
<dbReference type="OrthoDB" id="295656at2759"/>
<dbReference type="InterPro" id="IPR054559">
    <property type="entry name" value="PSMD12-CSN4-like_N"/>
</dbReference>
<evidence type="ECO:0000313" key="10">
    <source>
        <dbReference type="Proteomes" id="UP001152747"/>
    </source>
</evidence>
<dbReference type="PROSITE" id="PS50250">
    <property type="entry name" value="PCI"/>
    <property type="match status" value="1"/>
</dbReference>
<dbReference type="GO" id="GO:0008180">
    <property type="term" value="C:COP9 signalosome"/>
    <property type="evidence" value="ECO:0007669"/>
    <property type="project" value="UniProtKB-KW"/>
</dbReference>
<dbReference type="PANTHER" id="PTHR10855">
    <property type="entry name" value="26S PROTEASOME NON-ATPASE REGULATORY SUBUNIT 12/COP9 SIGNALOSOME COMPLEX SUBUNIT 4"/>
    <property type="match status" value="1"/>
</dbReference>
<dbReference type="SMART" id="SM00088">
    <property type="entry name" value="PINT"/>
    <property type="match status" value="1"/>
</dbReference>
<name>A0A9P1IT87_9PELO</name>
<evidence type="ECO:0000256" key="1">
    <source>
        <dbReference type="ARBA" id="ARBA00004123"/>
    </source>
</evidence>
<comment type="caution">
    <text evidence="9">The sequence shown here is derived from an EMBL/GenBank/DDBJ whole genome shotgun (WGS) entry which is preliminary data.</text>
</comment>
<proteinExistence type="inferred from homology"/>
<dbReference type="EMBL" id="CANHGI010000004">
    <property type="protein sequence ID" value="CAI5449737.1"/>
    <property type="molecule type" value="Genomic_DNA"/>
</dbReference>
<sequence>MMSDEVAYLFAQDTDHKAQFEALSKLCDVYLPKQAKIVDVEKILNIIDTVIALETGSMVVSRQFVSLVTERLEMSCLDSESIKHIAEGILNIIKARTISYEDQVCIIRLLLASIYEKEGRIRDAAQALISINSDATAKFNGPKSASEGSKAQLCIRITKLLLDCNEIDEAEQYVNRTSILMVECNNPEITIEHKILQARVSDAKRRFVEAAQKYYELSTIDQIPKSDRITALNKAMVCVLLAKPGVQRNRLLSLLFKDERAENFVSFELIAKMYLTRVISKDELAEFESLLQPHQKTDEQGESILKGVIQEHNITAISQLYTNISMKTLGTLLGVSEDAAELMAGEMISSARLSGYIDQVEGILHFEDINPMRIWDSQLLTTLEQVNKVSDLIVARNPEFAEFLSK</sequence>
<reference evidence="9" key="1">
    <citation type="submission" date="2022-11" db="EMBL/GenBank/DDBJ databases">
        <authorList>
            <person name="Kikuchi T."/>
        </authorList>
    </citation>
    <scope>NUCLEOTIDE SEQUENCE</scope>
    <source>
        <strain evidence="9">PS1010</strain>
    </source>
</reference>
<gene>
    <name evidence="9" type="ORF">CAMP_LOCUS12374</name>
</gene>
<dbReference type="InterPro" id="IPR036388">
    <property type="entry name" value="WH-like_DNA-bd_sf"/>
</dbReference>
<dbReference type="PANTHER" id="PTHR10855:SF2">
    <property type="entry name" value="COP9 SIGNALOSOME COMPLEX SUBUNIT 4"/>
    <property type="match status" value="1"/>
</dbReference>
<keyword evidence="5" id="KW-0963">Cytoplasm</keyword>
<dbReference type="InterPro" id="IPR040134">
    <property type="entry name" value="PSMD12/CSN4"/>
</dbReference>
<dbReference type="SUPFAM" id="SSF46785">
    <property type="entry name" value="Winged helix' DNA-binding domain"/>
    <property type="match status" value="1"/>
</dbReference>
<dbReference type="AlphaFoldDB" id="A0A9P1IT87"/>
<dbReference type="GO" id="GO:0005829">
    <property type="term" value="C:cytosol"/>
    <property type="evidence" value="ECO:0007669"/>
    <property type="project" value="TreeGrafter"/>
</dbReference>
<evidence type="ECO:0000256" key="6">
    <source>
        <dbReference type="ARBA" id="ARBA00022790"/>
    </source>
</evidence>
<comment type="similarity">
    <text evidence="3">Belongs to the CSN4 family.</text>
</comment>
<dbReference type="Gene3D" id="1.10.10.10">
    <property type="entry name" value="Winged helix-like DNA-binding domain superfamily/Winged helix DNA-binding domain"/>
    <property type="match status" value="1"/>
</dbReference>
<dbReference type="Pfam" id="PF22241">
    <property type="entry name" value="PSMD12-CSN4_N"/>
    <property type="match status" value="1"/>
</dbReference>